<dbReference type="Pfam" id="PF19668">
    <property type="entry name" value="DUF6171"/>
    <property type="match status" value="1"/>
</dbReference>
<gene>
    <name evidence="1" type="ORF">I6N96_07455</name>
</gene>
<keyword evidence="2" id="KW-1185">Reference proteome</keyword>
<sequence length="78" mass="8979">MSCTRCDIQREVEQTDVEQLILEQLMVEPMVVSDLIRQQRISFCESCPKRSAHTCTSCGCYYKFRASLPSKSCPIGQW</sequence>
<dbReference type="Proteomes" id="UP000673375">
    <property type="component" value="Unassembled WGS sequence"/>
</dbReference>
<dbReference type="EMBL" id="JAEDXU010000003">
    <property type="protein sequence ID" value="MBP1046115.1"/>
    <property type="molecule type" value="Genomic_DNA"/>
</dbReference>
<evidence type="ECO:0000313" key="1">
    <source>
        <dbReference type="EMBL" id="MBP1046115.1"/>
    </source>
</evidence>
<comment type="caution">
    <text evidence="1">The sequence shown here is derived from an EMBL/GenBank/DDBJ whole genome shotgun (WGS) entry which is preliminary data.</text>
</comment>
<name>A0ABS4CI56_9ENTE</name>
<proteinExistence type="predicted"/>
<protein>
    <submittedName>
        <fullName evidence="1">Uncharacterized protein</fullName>
    </submittedName>
</protein>
<evidence type="ECO:0000313" key="2">
    <source>
        <dbReference type="Proteomes" id="UP000673375"/>
    </source>
</evidence>
<reference evidence="1 2" key="1">
    <citation type="submission" date="2020-12" db="EMBL/GenBank/DDBJ databases">
        <title>Vagococcus allomyrinae sp. nov. and Enterococcus lavae sp. nov., isolated from the larvae of Allomyrina dichotoma.</title>
        <authorList>
            <person name="Lee S.D."/>
        </authorList>
    </citation>
    <scope>NUCLEOTIDE SEQUENCE [LARGE SCALE GENOMIC DNA]</scope>
    <source>
        <strain evidence="1 2">BWM-S5</strain>
    </source>
</reference>
<organism evidence="1 2">
    <name type="scientific">Enterococcus larvae</name>
    <dbReference type="NCBI Taxonomy" id="2794352"/>
    <lineage>
        <taxon>Bacteria</taxon>
        <taxon>Bacillati</taxon>
        <taxon>Bacillota</taxon>
        <taxon>Bacilli</taxon>
        <taxon>Lactobacillales</taxon>
        <taxon>Enterococcaceae</taxon>
        <taxon>Enterococcus</taxon>
    </lineage>
</organism>
<dbReference type="InterPro" id="IPR046169">
    <property type="entry name" value="DUF6171"/>
</dbReference>
<dbReference type="RefSeq" id="WP_245186880.1">
    <property type="nucleotide sequence ID" value="NZ_JAEDXU010000003.1"/>
</dbReference>
<accession>A0ABS4CI56</accession>